<dbReference type="AlphaFoldDB" id="A0A1W9S3Q1"/>
<evidence type="ECO:0000259" key="10">
    <source>
        <dbReference type="Pfam" id="PF00562"/>
    </source>
</evidence>
<comment type="caution">
    <text evidence="16">The sequence shown here is derived from an EMBL/GenBank/DDBJ whole genome shotgun (WGS) entry which is preliminary data.</text>
</comment>
<dbReference type="Pfam" id="PF04563">
    <property type="entry name" value="RNA_pol_Rpb2_1"/>
    <property type="match status" value="1"/>
</dbReference>
<dbReference type="Pfam" id="PF04565">
    <property type="entry name" value="RNA_pol_Rpb2_3"/>
    <property type="match status" value="1"/>
</dbReference>
<feature type="domain" description="DNA-directed RNA polymerase subunit 2 hybrid-binding" evidence="10">
    <location>
        <begin position="705"/>
        <end position="1191"/>
    </location>
</feature>
<dbReference type="Proteomes" id="UP000192611">
    <property type="component" value="Unassembled WGS sequence"/>
</dbReference>
<dbReference type="NCBIfam" id="NF001616">
    <property type="entry name" value="PRK00405.1"/>
    <property type="match status" value="1"/>
</dbReference>
<feature type="domain" description="RNA polymerase Rpb2" evidence="12">
    <location>
        <begin position="308"/>
        <end position="407"/>
    </location>
</feature>
<dbReference type="InterPro" id="IPR037034">
    <property type="entry name" value="RNA_pol_Rpb2_2_sf"/>
</dbReference>
<evidence type="ECO:0000256" key="7">
    <source>
        <dbReference type="RuleBase" id="RU000434"/>
    </source>
</evidence>
<gene>
    <name evidence="6" type="primary">rpoB</name>
    <name evidence="16" type="ORF">B6D57_00025</name>
</gene>
<reference evidence="17" key="1">
    <citation type="submission" date="2017-03" db="EMBL/GenBank/DDBJ databases">
        <title>Novel pathways for hydrocarbon cycling and metabolic interdependencies in hydrothermal sediment communities.</title>
        <authorList>
            <person name="Dombrowski N."/>
            <person name="Seitz K."/>
            <person name="Teske A."/>
            <person name="Baker B."/>
        </authorList>
    </citation>
    <scope>NUCLEOTIDE SEQUENCE [LARGE SCALE GENOMIC DNA]</scope>
</reference>
<dbReference type="CDD" id="cd00653">
    <property type="entry name" value="RNA_pol_B_RPB2"/>
    <property type="match status" value="1"/>
</dbReference>
<dbReference type="Gene3D" id="2.40.270.10">
    <property type="entry name" value="DNA-directed RNA polymerase, subunit 2, domain 6"/>
    <property type="match status" value="3"/>
</dbReference>
<dbReference type="Pfam" id="PF04561">
    <property type="entry name" value="RNA_pol_Rpb2_2"/>
    <property type="match status" value="2"/>
</dbReference>
<dbReference type="InterPro" id="IPR010243">
    <property type="entry name" value="RNA_pol_bsu_bac"/>
</dbReference>
<dbReference type="Gene3D" id="3.90.1100.10">
    <property type="match status" value="2"/>
</dbReference>
<name>A0A1W9S3Q1_9BACT</name>
<feature type="domain" description="RNA polymerase Rpb2" evidence="12">
    <location>
        <begin position="160"/>
        <end position="240"/>
    </location>
</feature>
<dbReference type="Pfam" id="PF10385">
    <property type="entry name" value="RNA_pol_Rpb2_45"/>
    <property type="match status" value="1"/>
</dbReference>
<evidence type="ECO:0000256" key="3">
    <source>
        <dbReference type="ARBA" id="ARBA00022695"/>
    </source>
</evidence>
<comment type="catalytic activity">
    <reaction evidence="5 6 8">
        <text>RNA(n) + a ribonucleoside 5'-triphosphate = RNA(n+1) + diphosphate</text>
        <dbReference type="Rhea" id="RHEA:21248"/>
        <dbReference type="Rhea" id="RHEA-COMP:14527"/>
        <dbReference type="Rhea" id="RHEA-COMP:17342"/>
        <dbReference type="ChEBI" id="CHEBI:33019"/>
        <dbReference type="ChEBI" id="CHEBI:61557"/>
        <dbReference type="ChEBI" id="CHEBI:140395"/>
        <dbReference type="EC" id="2.7.7.6"/>
    </reaction>
</comment>
<feature type="domain" description="DNA-directed RNA polymerase beta subunit external 1" evidence="15">
    <location>
        <begin position="546"/>
        <end position="611"/>
    </location>
</feature>
<dbReference type="EC" id="2.7.7.6" evidence="6 8"/>
<dbReference type="FunFam" id="3.90.1800.10:FF:000001">
    <property type="entry name" value="DNA-directed RNA polymerase subunit beta"/>
    <property type="match status" value="1"/>
</dbReference>
<comment type="similarity">
    <text evidence="6 7">Belongs to the RNA polymerase beta chain family.</text>
</comment>
<dbReference type="InterPro" id="IPR014724">
    <property type="entry name" value="RNA_pol_RPB2_OB-fold"/>
</dbReference>
<dbReference type="HAMAP" id="MF_01321">
    <property type="entry name" value="RNApol_bact_RpoB"/>
    <property type="match status" value="1"/>
</dbReference>
<dbReference type="Pfam" id="PF04560">
    <property type="entry name" value="RNA_pol_Rpb2_7"/>
    <property type="match status" value="1"/>
</dbReference>
<dbReference type="GO" id="GO:0003677">
    <property type="term" value="F:DNA binding"/>
    <property type="evidence" value="ECO:0007669"/>
    <property type="project" value="UniProtKB-UniRule"/>
</dbReference>
<dbReference type="InterPro" id="IPR007644">
    <property type="entry name" value="RNA_pol_bsu_protrusion"/>
</dbReference>
<dbReference type="Gene3D" id="2.40.50.100">
    <property type="match status" value="1"/>
</dbReference>
<feature type="coiled-coil region" evidence="9">
    <location>
        <begin position="906"/>
        <end position="937"/>
    </location>
</feature>
<comment type="function">
    <text evidence="6 8">DNA-dependent RNA polymerase catalyzes the transcription of DNA into RNA using the four ribonucleoside triphosphates as substrates.</text>
</comment>
<evidence type="ECO:0000256" key="2">
    <source>
        <dbReference type="ARBA" id="ARBA00022679"/>
    </source>
</evidence>
<evidence type="ECO:0000256" key="5">
    <source>
        <dbReference type="ARBA" id="ARBA00048552"/>
    </source>
</evidence>
<feature type="domain" description="RNA polymerase Rpb2" evidence="14">
    <location>
        <begin position="468"/>
        <end position="536"/>
    </location>
</feature>
<dbReference type="GO" id="GO:0032549">
    <property type="term" value="F:ribonucleoside binding"/>
    <property type="evidence" value="ECO:0007669"/>
    <property type="project" value="InterPro"/>
</dbReference>
<evidence type="ECO:0000259" key="13">
    <source>
        <dbReference type="Pfam" id="PF04563"/>
    </source>
</evidence>
<evidence type="ECO:0000259" key="12">
    <source>
        <dbReference type="Pfam" id="PF04561"/>
    </source>
</evidence>
<dbReference type="EMBL" id="NATQ01000001">
    <property type="protein sequence ID" value="OQX91346.1"/>
    <property type="molecule type" value="Genomic_DNA"/>
</dbReference>
<evidence type="ECO:0000259" key="15">
    <source>
        <dbReference type="Pfam" id="PF10385"/>
    </source>
</evidence>
<proteinExistence type="inferred from homology"/>
<evidence type="ECO:0000313" key="16">
    <source>
        <dbReference type="EMBL" id="OQX91346.1"/>
    </source>
</evidence>
<evidence type="ECO:0000256" key="9">
    <source>
        <dbReference type="SAM" id="Coils"/>
    </source>
</evidence>
<protein>
    <recommendedName>
        <fullName evidence="6 8">DNA-directed RNA polymerase subunit beta</fullName>
        <shortName evidence="6">RNAP subunit beta</shortName>
        <ecNumber evidence="6 8">2.7.7.6</ecNumber>
    </recommendedName>
    <alternativeName>
        <fullName evidence="6">RNA polymerase subunit beta</fullName>
    </alternativeName>
    <alternativeName>
        <fullName evidence="6">Transcriptase subunit beta</fullName>
    </alternativeName>
</protein>
<dbReference type="GO" id="GO:0003899">
    <property type="term" value="F:DNA-directed RNA polymerase activity"/>
    <property type="evidence" value="ECO:0007669"/>
    <property type="project" value="UniProtKB-UniRule"/>
</dbReference>
<sequence>MCKGGGIVKNNGYKIVDFTKFKATVEPPNLLEVQLRSYEDFFQANVSPVKRKNEGLQLVFLETFPIYDLNEDSYLEFVKYWIETPKYTKDECRERGMTYSNPIWATVRLVVRERDQENGSLKVKDIREEDIYLGEFPRMTEEGTFIVNGAERVVVSQLHRSPGVIFSEKPHPSGRYLFSASVIPYQGSWLELYTDMNDVCYFTIDRKKKFPITLLLRALGYETDKDILELFYEKKNIRVSSIDFDSNEEYYLAEDVSSESDDTVFIKAGTLINEQLLRIITELKIERVDVFIVGSDEGDRLIIMSMAKDDTTNKEEALIKLYQALRPGDIPNIQSAEIKFNNLFFNPQFYNLERIGRKKINEKFGMNIDEKQTALTKEDIVEVVRGLIEMVSGKREPDDVDHLGNRRAKTVGELLYNRFQNGMRRLKQVTKERMSIKNVEECMPRDLINTKPLVAAVVEFFGTSQLSQFLDQVNPLAELTHKRRLSALGPGGLSRERAGFEVRDVHYTHYGRVCPIETPEGPNIGLIMSLATYARVNEYGLIETPYRVVKDGVVQNKIEYLSADDEDRYTIAQIDSDVDSKGKLKGPLILARRKSDFPWVSPLEVNYIDISPIQMVSISSSLIPFLEHDDANRALMGSNMQRQAVPLLTPEVPLVSTGMEEKVARDSGVVVVAENPGEVVEVSSEYIKIKRSGTDTEEYLADLVEETDVDFYRLKKFKRTNQDTCYNQVPLVKKGDRVKKGDIIADGPATKNGKLALGQNVLVAFMPWMGYNFEDAIVISERLLKDDVFTSIHIEEFELECRETKLGPEEITRDIPNVSSDAVKNLDKDGIIMVGAPVKPGDILIGKVTPKGETELLAEEKLLKAIFGEKAGEVRDASLKAPPGLEGWVVNVQVFEQKEAVSPKKRAKELLRIKEMEEEVERKRKKLKRSRDKCLENILIGAIPKVDIKDYETGDVIHKKGLKISERDFKEKLLLPIVEGRLSMEANLERKIDRILMVYREKIGELKASFGKQVDAIRKGDELPPGVLKRVKVYVARKRKISVGDKISGRHGNKGVISKILPVEDMPYLEDGTPIDIILDPLGVPSRMNIGQLLETHLGWTAHNLKFVAVSPIFSGATEQDIKGYLKKANLPENGQTVLYDGRTGDRFDEKITVGWMYIMKLNHLADDKIHMRAVGPYSLITQQPLGGKSQMGGQRFGEMEVWALEAYGAAYTLQEMLTVKSDDVIGRSRMYEAIVKGRPVPEPGIPESFNVLVRELRSLCLDIEPEFEGVEEFEEQKI</sequence>
<dbReference type="GO" id="GO:0006351">
    <property type="term" value="P:DNA-templated transcription"/>
    <property type="evidence" value="ECO:0007669"/>
    <property type="project" value="UniProtKB-UniRule"/>
</dbReference>
<keyword evidence="1 6" id="KW-0240">DNA-directed RNA polymerase</keyword>
<keyword evidence="4 6" id="KW-0804">Transcription</keyword>
<keyword evidence="2 6" id="KW-0808">Transferase</keyword>
<dbReference type="Gene3D" id="2.30.150.10">
    <property type="entry name" value="DNA-directed RNA polymerase, beta subunit, external 1 domain"/>
    <property type="match status" value="1"/>
</dbReference>
<evidence type="ECO:0000259" key="14">
    <source>
        <dbReference type="Pfam" id="PF04565"/>
    </source>
</evidence>
<keyword evidence="3 6" id="KW-0548">Nucleotidyltransferase</keyword>
<dbReference type="InterPro" id="IPR019462">
    <property type="entry name" value="DNA-dir_RNA_pol_bsu_external_1"/>
</dbReference>
<dbReference type="Gene3D" id="3.90.1110.10">
    <property type="entry name" value="RNA polymerase Rpb2, domain 2"/>
    <property type="match status" value="2"/>
</dbReference>
<feature type="domain" description="RNA polymerase Rpb2" evidence="11">
    <location>
        <begin position="1193"/>
        <end position="1265"/>
    </location>
</feature>
<dbReference type="GO" id="GO:0000428">
    <property type="term" value="C:DNA-directed RNA polymerase complex"/>
    <property type="evidence" value="ECO:0007669"/>
    <property type="project" value="UniProtKB-KW"/>
</dbReference>
<dbReference type="InterPro" id="IPR007645">
    <property type="entry name" value="RNA_pol_Rpb2_3"/>
</dbReference>
<dbReference type="InterPro" id="IPR037033">
    <property type="entry name" value="DNA-dir_RNAP_su2_hyb_sf"/>
</dbReference>
<dbReference type="InterPro" id="IPR007642">
    <property type="entry name" value="RNA_pol_Rpb2_2"/>
</dbReference>
<accession>A0A1W9S3Q1</accession>
<dbReference type="PROSITE" id="PS01166">
    <property type="entry name" value="RNA_POL_BETA"/>
    <property type="match status" value="1"/>
</dbReference>
<dbReference type="SUPFAM" id="SSF64484">
    <property type="entry name" value="beta and beta-prime subunits of DNA dependent RNA-polymerase"/>
    <property type="match status" value="1"/>
</dbReference>
<dbReference type="InterPro" id="IPR007641">
    <property type="entry name" value="RNA_pol_Rpb2_7"/>
</dbReference>
<dbReference type="Gene3D" id="2.40.50.150">
    <property type="match status" value="1"/>
</dbReference>
<dbReference type="NCBIfam" id="TIGR02013">
    <property type="entry name" value="rpoB"/>
    <property type="match status" value="1"/>
</dbReference>
<dbReference type="Gene3D" id="3.90.1800.10">
    <property type="entry name" value="RNA polymerase alpha subunit dimerisation domain"/>
    <property type="match status" value="1"/>
</dbReference>
<dbReference type="InterPro" id="IPR042107">
    <property type="entry name" value="DNA-dir_RNA_pol_bsu_ext_1_sf"/>
</dbReference>
<feature type="domain" description="RNA polymerase beta subunit protrusion" evidence="13">
    <location>
        <begin position="29"/>
        <end position="453"/>
    </location>
</feature>
<dbReference type="InterPro" id="IPR015712">
    <property type="entry name" value="DNA-dir_RNA_pol_su2"/>
</dbReference>
<organism evidence="16 17">
    <name type="scientific">Candidatus Coatesbacteria bacterium 4484_99</name>
    <dbReference type="NCBI Taxonomy" id="1970774"/>
    <lineage>
        <taxon>Bacteria</taxon>
        <taxon>Candidatus Coatesiibacteriota</taxon>
    </lineage>
</organism>
<dbReference type="Pfam" id="PF00562">
    <property type="entry name" value="RNA_pol_Rpb2_6"/>
    <property type="match status" value="1"/>
</dbReference>
<evidence type="ECO:0000313" key="17">
    <source>
        <dbReference type="Proteomes" id="UP000192611"/>
    </source>
</evidence>
<evidence type="ECO:0000256" key="1">
    <source>
        <dbReference type="ARBA" id="ARBA00022478"/>
    </source>
</evidence>
<evidence type="ECO:0000256" key="6">
    <source>
        <dbReference type="HAMAP-Rule" id="MF_01321"/>
    </source>
</evidence>
<keyword evidence="9" id="KW-0175">Coiled coil</keyword>
<evidence type="ECO:0000259" key="11">
    <source>
        <dbReference type="Pfam" id="PF04560"/>
    </source>
</evidence>
<evidence type="ECO:0000256" key="4">
    <source>
        <dbReference type="ARBA" id="ARBA00023163"/>
    </source>
</evidence>
<comment type="subunit">
    <text evidence="6 8">The RNAP catalytic core consists of 2 alpha, 1 beta, 1 beta' and 1 omega subunit. When a sigma factor is associated with the core the holoenzyme is formed, which can initiate transcription.</text>
</comment>
<dbReference type="PANTHER" id="PTHR20856">
    <property type="entry name" value="DNA-DIRECTED RNA POLYMERASE I SUBUNIT 2"/>
    <property type="match status" value="1"/>
</dbReference>
<dbReference type="InterPro" id="IPR007120">
    <property type="entry name" value="DNA-dir_RNAP_su2_dom"/>
</dbReference>
<dbReference type="InterPro" id="IPR007121">
    <property type="entry name" value="RNA_pol_bsu_CS"/>
</dbReference>
<evidence type="ECO:0000256" key="8">
    <source>
        <dbReference type="RuleBase" id="RU363031"/>
    </source>
</evidence>